<feature type="domain" description="EamA" evidence="7">
    <location>
        <begin position="167"/>
        <end position="298"/>
    </location>
</feature>
<keyword evidence="9" id="KW-1185">Reference proteome</keyword>
<evidence type="ECO:0000256" key="3">
    <source>
        <dbReference type="ARBA" id="ARBA00022692"/>
    </source>
</evidence>
<dbReference type="Pfam" id="PF00892">
    <property type="entry name" value="EamA"/>
    <property type="match status" value="2"/>
</dbReference>
<comment type="similarity">
    <text evidence="2">Belongs to the EamA transporter family.</text>
</comment>
<feature type="transmembrane region" description="Helical" evidence="6">
    <location>
        <begin position="114"/>
        <end position="135"/>
    </location>
</feature>
<evidence type="ECO:0000313" key="9">
    <source>
        <dbReference type="Proteomes" id="UP000282028"/>
    </source>
</evidence>
<feature type="transmembrane region" description="Helical" evidence="6">
    <location>
        <begin position="269"/>
        <end position="299"/>
    </location>
</feature>
<keyword evidence="4 6" id="KW-1133">Transmembrane helix</keyword>
<feature type="transmembrane region" description="Helical" evidence="6">
    <location>
        <begin position="232"/>
        <end position="257"/>
    </location>
</feature>
<protein>
    <submittedName>
        <fullName evidence="8">DMT family transporter</fullName>
    </submittedName>
</protein>
<reference evidence="8 9" key="1">
    <citation type="submission" date="2018-10" db="EMBL/GenBank/DDBJ databases">
        <title>Phylogenomics of Brevibacillus.</title>
        <authorList>
            <person name="Dunlap C."/>
        </authorList>
    </citation>
    <scope>NUCLEOTIDE SEQUENCE [LARGE SCALE GENOMIC DNA]</scope>
    <source>
        <strain evidence="8 9">JCM 12215</strain>
    </source>
</reference>
<feature type="transmembrane region" description="Helical" evidence="6">
    <location>
        <begin position="25"/>
        <end position="42"/>
    </location>
</feature>
<organism evidence="8 9">
    <name type="scientific">Brevibacillus invocatus</name>
    <dbReference type="NCBI Taxonomy" id="173959"/>
    <lineage>
        <taxon>Bacteria</taxon>
        <taxon>Bacillati</taxon>
        <taxon>Bacillota</taxon>
        <taxon>Bacilli</taxon>
        <taxon>Bacillales</taxon>
        <taxon>Paenibacillaceae</taxon>
        <taxon>Brevibacillus</taxon>
    </lineage>
</organism>
<evidence type="ECO:0000256" key="4">
    <source>
        <dbReference type="ARBA" id="ARBA00022989"/>
    </source>
</evidence>
<dbReference type="SUPFAM" id="SSF103481">
    <property type="entry name" value="Multidrug resistance efflux transporter EmrE"/>
    <property type="match status" value="2"/>
</dbReference>
<comment type="subcellular location">
    <subcellularLocation>
        <location evidence="1">Endomembrane system</location>
        <topology evidence="1">Multi-pass membrane protein</topology>
    </subcellularLocation>
</comment>
<evidence type="ECO:0000256" key="6">
    <source>
        <dbReference type="SAM" id="Phobius"/>
    </source>
</evidence>
<dbReference type="Proteomes" id="UP000282028">
    <property type="component" value="Unassembled WGS sequence"/>
</dbReference>
<dbReference type="InterPro" id="IPR000620">
    <property type="entry name" value="EamA_dom"/>
</dbReference>
<feature type="transmembrane region" description="Helical" evidence="6">
    <location>
        <begin position="198"/>
        <end position="220"/>
    </location>
</feature>
<dbReference type="OrthoDB" id="9784288at2"/>
<name>A0A3M8CFU1_9BACL</name>
<keyword evidence="3 6" id="KW-0812">Transmembrane</keyword>
<feature type="transmembrane region" description="Helical" evidence="6">
    <location>
        <begin position="54"/>
        <end position="75"/>
    </location>
</feature>
<feature type="transmembrane region" description="Helical" evidence="6">
    <location>
        <begin position="87"/>
        <end position="108"/>
    </location>
</feature>
<keyword evidence="5 6" id="KW-0472">Membrane</keyword>
<dbReference type="EMBL" id="RHHR01000014">
    <property type="protein sequence ID" value="RNB74600.1"/>
    <property type="molecule type" value="Genomic_DNA"/>
</dbReference>
<accession>A0A3M8CFU1</accession>
<dbReference type="GO" id="GO:0016020">
    <property type="term" value="C:membrane"/>
    <property type="evidence" value="ECO:0007669"/>
    <property type="project" value="UniProtKB-SubCell"/>
</dbReference>
<gene>
    <name evidence="8" type="ORF">EDM52_10115</name>
</gene>
<dbReference type="PANTHER" id="PTHR32322:SF2">
    <property type="entry name" value="EAMA DOMAIN-CONTAINING PROTEIN"/>
    <property type="match status" value="1"/>
</dbReference>
<feature type="transmembrane region" description="Helical" evidence="6">
    <location>
        <begin position="142"/>
        <end position="159"/>
    </location>
</feature>
<dbReference type="InterPro" id="IPR050638">
    <property type="entry name" value="AA-Vitamin_Transporters"/>
</dbReference>
<evidence type="ECO:0000313" key="8">
    <source>
        <dbReference type="EMBL" id="RNB74600.1"/>
    </source>
</evidence>
<proteinExistence type="inferred from homology"/>
<dbReference type="InterPro" id="IPR037185">
    <property type="entry name" value="EmrE-like"/>
</dbReference>
<evidence type="ECO:0000256" key="1">
    <source>
        <dbReference type="ARBA" id="ARBA00004127"/>
    </source>
</evidence>
<dbReference type="AlphaFoldDB" id="A0A3M8CFU1"/>
<evidence type="ECO:0000256" key="2">
    <source>
        <dbReference type="ARBA" id="ARBA00007362"/>
    </source>
</evidence>
<dbReference type="PANTHER" id="PTHR32322">
    <property type="entry name" value="INNER MEMBRANE TRANSPORTER"/>
    <property type="match status" value="1"/>
</dbReference>
<evidence type="ECO:0000259" key="7">
    <source>
        <dbReference type="Pfam" id="PF00892"/>
    </source>
</evidence>
<evidence type="ECO:0000256" key="5">
    <source>
        <dbReference type="ARBA" id="ARBA00023136"/>
    </source>
</evidence>
<comment type="caution">
    <text evidence="8">The sequence shown here is derived from an EMBL/GenBank/DDBJ whole genome shotgun (WGS) entry which is preliminary data.</text>
</comment>
<feature type="domain" description="EamA" evidence="7">
    <location>
        <begin position="25"/>
        <end position="154"/>
    </location>
</feature>
<sequence>MIKDGVSMRAEALAKEKSSLTDERAGLLFGLLGVCSFSLTLPSTKMVIDVLSPISVGLGRALVAALLAALVLMIKRVPFPSWQQCKQLLLVSAGVVIGFPLFSSLAMAQVPATHGAIVVALLPLATAGAAAFFSGERPSRKYWLSSSVACLTILGYAFSAGLGSLHWADLALLCAVLSAAVGYAIGGELSRTMGGWQVISWSLVFAFPFLVVPIAGPLLAELKQGTWSTWLGFGYVSVISQFLAFFAWYHGLAIGGVAKVGQIQYLQPFLSILAAWILLSESITIGAIVAAIIVVLAVAKGRSATVRVAKS</sequence>